<dbReference type="SUPFAM" id="SSF53335">
    <property type="entry name" value="S-adenosyl-L-methionine-dependent methyltransferases"/>
    <property type="match status" value="1"/>
</dbReference>
<accession>A0A2V3IZP9</accession>
<dbReference type="AlphaFoldDB" id="A0A2V3IZP9"/>
<dbReference type="InterPro" id="IPR000682">
    <property type="entry name" value="PCMT"/>
</dbReference>
<dbReference type="PANTHER" id="PTHR11579:SF0">
    <property type="entry name" value="PROTEIN-L-ISOASPARTATE(D-ASPARTATE) O-METHYLTRANSFERASE"/>
    <property type="match status" value="1"/>
</dbReference>
<evidence type="ECO:0000313" key="8">
    <source>
        <dbReference type="EMBL" id="PXF47618.1"/>
    </source>
</evidence>
<name>A0A2V3IZP9_9FLOR</name>
<dbReference type="Pfam" id="PF01135">
    <property type="entry name" value="PCMT"/>
    <property type="match status" value="1"/>
</dbReference>
<evidence type="ECO:0000256" key="5">
    <source>
        <dbReference type="ARBA" id="ARBA00022603"/>
    </source>
</evidence>
<comment type="subcellular location">
    <subcellularLocation>
        <location evidence="1">Cytoplasm</location>
    </subcellularLocation>
</comment>
<comment type="caution">
    <text evidence="8">The sequence shown here is derived from an EMBL/GenBank/DDBJ whole genome shotgun (WGS) entry which is preliminary data.</text>
</comment>
<dbReference type="InterPro" id="IPR029063">
    <property type="entry name" value="SAM-dependent_MTases_sf"/>
</dbReference>
<keyword evidence="6 8" id="KW-0808">Transferase</keyword>
<dbReference type="Gene3D" id="3.40.50.150">
    <property type="entry name" value="Vaccinia Virus protein VP39"/>
    <property type="match status" value="1"/>
</dbReference>
<protein>
    <recommendedName>
        <fullName evidence="3">protein-L-isoaspartate(D-aspartate) O-methyltransferase</fullName>
        <ecNumber evidence="3">2.1.1.77</ecNumber>
    </recommendedName>
</protein>
<dbReference type="EMBL" id="NBIV01000022">
    <property type="protein sequence ID" value="PXF47618.1"/>
    <property type="molecule type" value="Genomic_DNA"/>
</dbReference>
<evidence type="ECO:0000256" key="3">
    <source>
        <dbReference type="ARBA" id="ARBA00011890"/>
    </source>
</evidence>
<organism evidence="8 9">
    <name type="scientific">Gracilariopsis chorda</name>
    <dbReference type="NCBI Taxonomy" id="448386"/>
    <lineage>
        <taxon>Eukaryota</taxon>
        <taxon>Rhodophyta</taxon>
        <taxon>Florideophyceae</taxon>
        <taxon>Rhodymeniophycidae</taxon>
        <taxon>Gracilariales</taxon>
        <taxon>Gracilariaceae</taxon>
        <taxon>Gracilariopsis</taxon>
    </lineage>
</organism>
<proteinExistence type="inferred from homology"/>
<dbReference type="GO" id="GO:0032259">
    <property type="term" value="P:methylation"/>
    <property type="evidence" value="ECO:0007669"/>
    <property type="project" value="UniProtKB-KW"/>
</dbReference>
<dbReference type="EC" id="2.1.1.77" evidence="3"/>
<comment type="similarity">
    <text evidence="2">Belongs to the methyltransferase superfamily. L-isoaspartyl/D-aspartyl protein methyltransferase family.</text>
</comment>
<evidence type="ECO:0000256" key="4">
    <source>
        <dbReference type="ARBA" id="ARBA00022490"/>
    </source>
</evidence>
<keyword evidence="7" id="KW-0949">S-adenosyl-L-methionine</keyword>
<keyword evidence="5 8" id="KW-0489">Methyltransferase</keyword>
<keyword evidence="4" id="KW-0963">Cytoplasm</keyword>
<gene>
    <name evidence="8" type="ORF">BWQ96_02597</name>
</gene>
<dbReference type="OrthoDB" id="73890at2759"/>
<dbReference type="Proteomes" id="UP000247409">
    <property type="component" value="Unassembled WGS sequence"/>
</dbReference>
<evidence type="ECO:0000256" key="6">
    <source>
        <dbReference type="ARBA" id="ARBA00022679"/>
    </source>
</evidence>
<sequence>MAWTCSASTNAALVDNLVRKQLLTSARAENAMRSVDRALFVPRSGSPYQDAPQLLPCAATISAPHMHAMALQYLESRLVPGASALDVGAGSGYFAALMAVLVGSQGTVVGVEHALPLSELASNNLAAFARTAPSAAPVIMRTADGRAGAADKAPFAAIHVGAASSQIPQPLLDQLAPNGAMIIPVGPEYGPQNLILVNKDATGAVSQRTICGVRYVPLCDLNHQLNLNYNE</sequence>
<reference evidence="8 9" key="1">
    <citation type="journal article" date="2018" name="Mol. Biol. Evol.">
        <title>Analysis of the draft genome of the red seaweed Gracilariopsis chorda provides insights into genome size evolution in Rhodophyta.</title>
        <authorList>
            <person name="Lee J."/>
            <person name="Yang E.C."/>
            <person name="Graf L."/>
            <person name="Yang J.H."/>
            <person name="Qiu H."/>
            <person name="Zel Zion U."/>
            <person name="Chan C.X."/>
            <person name="Stephens T.G."/>
            <person name="Weber A.P.M."/>
            <person name="Boo G.H."/>
            <person name="Boo S.M."/>
            <person name="Kim K.M."/>
            <person name="Shin Y."/>
            <person name="Jung M."/>
            <person name="Lee S.J."/>
            <person name="Yim H.S."/>
            <person name="Lee J.H."/>
            <person name="Bhattacharya D."/>
            <person name="Yoon H.S."/>
        </authorList>
    </citation>
    <scope>NUCLEOTIDE SEQUENCE [LARGE SCALE GENOMIC DNA]</scope>
    <source>
        <strain evidence="8 9">SKKU-2015</strain>
        <tissue evidence="8">Whole body</tissue>
    </source>
</reference>
<dbReference type="STRING" id="448386.A0A2V3IZP9"/>
<evidence type="ECO:0000256" key="2">
    <source>
        <dbReference type="ARBA" id="ARBA00005369"/>
    </source>
</evidence>
<dbReference type="GO" id="GO:0005737">
    <property type="term" value="C:cytoplasm"/>
    <property type="evidence" value="ECO:0007669"/>
    <property type="project" value="UniProtKB-SubCell"/>
</dbReference>
<dbReference type="PANTHER" id="PTHR11579">
    <property type="entry name" value="PROTEIN-L-ISOASPARTATE O-METHYLTRANSFERASE"/>
    <property type="match status" value="1"/>
</dbReference>
<evidence type="ECO:0000256" key="7">
    <source>
        <dbReference type="ARBA" id="ARBA00022691"/>
    </source>
</evidence>
<dbReference type="NCBIfam" id="TIGR00080">
    <property type="entry name" value="pimt"/>
    <property type="match status" value="1"/>
</dbReference>
<keyword evidence="9" id="KW-1185">Reference proteome</keyword>
<evidence type="ECO:0000313" key="9">
    <source>
        <dbReference type="Proteomes" id="UP000247409"/>
    </source>
</evidence>
<dbReference type="GO" id="GO:0004719">
    <property type="term" value="F:protein-L-isoaspartate (D-aspartate) O-methyltransferase activity"/>
    <property type="evidence" value="ECO:0007669"/>
    <property type="project" value="UniProtKB-EC"/>
</dbReference>
<evidence type="ECO:0000256" key="1">
    <source>
        <dbReference type="ARBA" id="ARBA00004496"/>
    </source>
</evidence>